<dbReference type="InterPro" id="IPR007061">
    <property type="entry name" value="MST-like"/>
</dbReference>
<organism evidence="2 3">
    <name type="scientific">Streptomyces lonarensis</name>
    <dbReference type="NCBI Taxonomy" id="700599"/>
    <lineage>
        <taxon>Bacteria</taxon>
        <taxon>Bacillati</taxon>
        <taxon>Actinomycetota</taxon>
        <taxon>Actinomycetes</taxon>
        <taxon>Kitasatosporales</taxon>
        <taxon>Streptomycetaceae</taxon>
        <taxon>Streptomyces</taxon>
    </lineage>
</organism>
<proteinExistence type="predicted"/>
<accession>A0A7X6D3F6</accession>
<dbReference type="Proteomes" id="UP000578686">
    <property type="component" value="Unassembled WGS sequence"/>
</dbReference>
<name>A0A7X6D3F6_9ACTN</name>
<dbReference type="Pfam" id="PF04978">
    <property type="entry name" value="MST"/>
    <property type="match status" value="1"/>
</dbReference>
<dbReference type="InterPro" id="IPR034660">
    <property type="entry name" value="DinB/YfiT-like"/>
</dbReference>
<keyword evidence="3" id="KW-1185">Reference proteome</keyword>
<reference evidence="2 3" key="1">
    <citation type="submission" date="2020-03" db="EMBL/GenBank/DDBJ databases">
        <title>Draft genome of Streptomyces sp. ventii, isolated from the Axial Seamount in the Pacific Ocean, and resequencing of the two type strains Streptomyces lonarensis strain NCL 716 and Streptomyces bohaiensis strain 11A07.</title>
        <authorList>
            <person name="Loughran R.M."/>
            <person name="Pfannmuller K.M."/>
            <person name="Wasson B.J."/>
            <person name="Deadmond M.C."/>
            <person name="Paddock B.E."/>
            <person name="Koyack M.J."/>
            <person name="Gallegos D.A."/>
            <person name="Mitchell E.A."/>
            <person name="Ushijima B."/>
            <person name="Saw J.H."/>
            <person name="Mcphail K.L."/>
            <person name="Videau P."/>
        </authorList>
    </citation>
    <scope>NUCLEOTIDE SEQUENCE [LARGE SCALE GENOMIC DNA]</scope>
    <source>
        <strain evidence="2 3">NCL716</strain>
    </source>
</reference>
<dbReference type="RefSeq" id="WP_167972473.1">
    <property type="nucleotide sequence ID" value="NZ_BHZG01000461.1"/>
</dbReference>
<gene>
    <name evidence="2" type="ORF">HCN56_18180</name>
</gene>
<evidence type="ECO:0000256" key="1">
    <source>
        <dbReference type="SAM" id="MobiDB-lite"/>
    </source>
</evidence>
<dbReference type="Gene3D" id="1.20.120.450">
    <property type="entry name" value="dinb family like domain"/>
    <property type="match status" value="1"/>
</dbReference>
<evidence type="ECO:0000313" key="2">
    <source>
        <dbReference type="EMBL" id="NJQ07460.1"/>
    </source>
</evidence>
<dbReference type="AlphaFoldDB" id="A0A7X6D3F6"/>
<dbReference type="EMBL" id="JAAVJD010000162">
    <property type="protein sequence ID" value="NJQ07460.1"/>
    <property type="molecule type" value="Genomic_DNA"/>
</dbReference>
<feature type="compositionally biased region" description="Low complexity" evidence="1">
    <location>
        <begin position="9"/>
        <end position="37"/>
    </location>
</feature>
<sequence length="206" mass="21489">MLSTPEQSTDNPADNRADNPAADATADTTGGTAPAGPAHDEATDLLSALAHHRGLLLRTVQGLDDEQATRRTTVSELSLAGLVKHVAGVERSWTAFVLDGAGAIGNFSEMTEADLAAWGDAFRLLPGETLAGVLSEYEAVAARTAEVFGSLADLSVAQPLPEAPWFEAGAAWSARRVLVHVLAETTQHAGHADIIREALDGQKTMG</sequence>
<comment type="caution">
    <text evidence="2">The sequence shown here is derived from an EMBL/GenBank/DDBJ whole genome shotgun (WGS) entry which is preliminary data.</text>
</comment>
<feature type="region of interest" description="Disordered" evidence="1">
    <location>
        <begin position="1"/>
        <end position="39"/>
    </location>
</feature>
<protein>
    <submittedName>
        <fullName evidence="2">DinB family protein</fullName>
    </submittedName>
</protein>
<dbReference type="SUPFAM" id="SSF109854">
    <property type="entry name" value="DinB/YfiT-like putative metalloenzymes"/>
    <property type="match status" value="1"/>
</dbReference>
<evidence type="ECO:0000313" key="3">
    <source>
        <dbReference type="Proteomes" id="UP000578686"/>
    </source>
</evidence>